<evidence type="ECO:0000256" key="2">
    <source>
        <dbReference type="ARBA" id="ARBA00023125"/>
    </source>
</evidence>
<dbReference type="Gene3D" id="1.10.260.40">
    <property type="entry name" value="lambda repressor-like DNA-binding domains"/>
    <property type="match status" value="1"/>
</dbReference>
<dbReference type="CDD" id="cd06529">
    <property type="entry name" value="S24_LexA-like"/>
    <property type="match status" value="1"/>
</dbReference>
<keyword evidence="1" id="KW-0805">Transcription regulation</keyword>
<evidence type="ECO:0000256" key="1">
    <source>
        <dbReference type="ARBA" id="ARBA00023015"/>
    </source>
</evidence>
<dbReference type="PROSITE" id="PS50943">
    <property type="entry name" value="HTH_CROC1"/>
    <property type="match status" value="1"/>
</dbReference>
<dbReference type="GO" id="GO:0003677">
    <property type="term" value="F:DNA binding"/>
    <property type="evidence" value="ECO:0007669"/>
    <property type="project" value="UniProtKB-KW"/>
</dbReference>
<dbReference type="CDD" id="cd00093">
    <property type="entry name" value="HTH_XRE"/>
    <property type="match status" value="1"/>
</dbReference>
<evidence type="ECO:0000313" key="6">
    <source>
        <dbReference type="Proteomes" id="UP000294848"/>
    </source>
</evidence>
<accession>A0A4R6GLN0</accession>
<dbReference type="PANTHER" id="PTHR40661">
    <property type="match status" value="1"/>
</dbReference>
<organism evidence="5 6">
    <name type="scientific">Sunxiuqinia elliptica</name>
    <dbReference type="NCBI Taxonomy" id="655355"/>
    <lineage>
        <taxon>Bacteria</taxon>
        <taxon>Pseudomonadati</taxon>
        <taxon>Bacteroidota</taxon>
        <taxon>Bacteroidia</taxon>
        <taxon>Marinilabiliales</taxon>
        <taxon>Prolixibacteraceae</taxon>
        <taxon>Sunxiuqinia</taxon>
    </lineage>
</organism>
<dbReference type="PANTHER" id="PTHR40661:SF3">
    <property type="entry name" value="FELS-1 PROPHAGE TRANSCRIPTIONAL REGULATOR"/>
    <property type="match status" value="1"/>
</dbReference>
<dbReference type="Gene3D" id="2.10.109.10">
    <property type="entry name" value="Umud Fragment, subunit A"/>
    <property type="match status" value="1"/>
</dbReference>
<dbReference type="InterPro" id="IPR015927">
    <property type="entry name" value="Peptidase_S24_S26A/B/C"/>
</dbReference>
<evidence type="ECO:0000259" key="4">
    <source>
        <dbReference type="PROSITE" id="PS50943"/>
    </source>
</evidence>
<dbReference type="SMART" id="SM00530">
    <property type="entry name" value="HTH_XRE"/>
    <property type="match status" value="1"/>
</dbReference>
<reference evidence="5 6" key="1">
    <citation type="submission" date="2019-03" db="EMBL/GenBank/DDBJ databases">
        <title>Freshwater and sediment microbial communities from various areas in North America, analyzing microbe dynamics in response to fracking.</title>
        <authorList>
            <person name="Lamendella R."/>
        </authorList>
    </citation>
    <scope>NUCLEOTIDE SEQUENCE [LARGE SCALE GENOMIC DNA]</scope>
    <source>
        <strain evidence="5 6">114D</strain>
    </source>
</reference>
<name>A0A4R6GLN0_9BACT</name>
<dbReference type="Pfam" id="PF12844">
    <property type="entry name" value="HTH_19"/>
    <property type="match status" value="1"/>
</dbReference>
<protein>
    <submittedName>
        <fullName evidence="5">Transcriptional regulator with XRE-family HTH domain</fullName>
    </submittedName>
</protein>
<dbReference type="EMBL" id="SNWI01000013">
    <property type="protein sequence ID" value="TDN95837.1"/>
    <property type="molecule type" value="Genomic_DNA"/>
</dbReference>
<proteinExistence type="predicted"/>
<dbReference type="InterPro" id="IPR039418">
    <property type="entry name" value="LexA-like"/>
</dbReference>
<dbReference type="InterPro" id="IPR010982">
    <property type="entry name" value="Lambda_DNA-bd_dom_sf"/>
</dbReference>
<dbReference type="OrthoDB" id="3831186at2"/>
<keyword evidence="3" id="KW-0804">Transcription</keyword>
<comment type="caution">
    <text evidence="5">The sequence shown here is derived from an EMBL/GenBank/DDBJ whole genome shotgun (WGS) entry which is preliminary data.</text>
</comment>
<dbReference type="RefSeq" id="WP_133466946.1">
    <property type="nucleotide sequence ID" value="NZ_SNWI01000013.1"/>
</dbReference>
<gene>
    <name evidence="5" type="ORF">DET52_11361</name>
</gene>
<evidence type="ECO:0000256" key="3">
    <source>
        <dbReference type="ARBA" id="ARBA00023163"/>
    </source>
</evidence>
<evidence type="ECO:0000313" key="5">
    <source>
        <dbReference type="EMBL" id="TDN95837.1"/>
    </source>
</evidence>
<sequence>MNHKKQKIFFAENIKFLRKRKHISQESLASALGLTRAKIAAIEAGNTKSPQPGDYLNFSNFFKISIDTLLKVDLSRLGELKLRELEIGNDVYIRGGNLRVLAISVDKSNNENVEYIPIKAKAGYMAGYNDPEYIANLPKYSLPNLPRQGTFRIFPSTGDSMLPIPEGSDIIAQYVQDWTELKPNTPCIVILNGEQDFVFKLVTVNADGTIKLKSLNQAYQPYSVKAGEIIEIWRFYAYTSREFPEAQSEMTTVLTAIKELENKVNQLSKTKE</sequence>
<dbReference type="SUPFAM" id="SSF51306">
    <property type="entry name" value="LexA/Signal peptidase"/>
    <property type="match status" value="1"/>
</dbReference>
<dbReference type="Pfam" id="PF00717">
    <property type="entry name" value="Peptidase_S24"/>
    <property type="match status" value="1"/>
</dbReference>
<dbReference type="Proteomes" id="UP000294848">
    <property type="component" value="Unassembled WGS sequence"/>
</dbReference>
<dbReference type="AlphaFoldDB" id="A0A4R6GLN0"/>
<dbReference type="InterPro" id="IPR036286">
    <property type="entry name" value="LexA/Signal_pep-like_sf"/>
</dbReference>
<feature type="domain" description="HTH cro/C1-type" evidence="4">
    <location>
        <begin position="14"/>
        <end position="69"/>
    </location>
</feature>
<dbReference type="SUPFAM" id="SSF47413">
    <property type="entry name" value="lambda repressor-like DNA-binding domains"/>
    <property type="match status" value="1"/>
</dbReference>
<keyword evidence="2" id="KW-0238">DNA-binding</keyword>
<dbReference type="InterPro" id="IPR001387">
    <property type="entry name" value="Cro/C1-type_HTH"/>
</dbReference>